<dbReference type="EMBL" id="JAODAN010000008">
    <property type="protein sequence ID" value="KAK1922376.1"/>
    <property type="molecule type" value="Genomic_DNA"/>
</dbReference>
<dbReference type="Pfam" id="PF00153">
    <property type="entry name" value="Mito_carr"/>
    <property type="match status" value="3"/>
</dbReference>
<dbReference type="GO" id="GO:1990575">
    <property type="term" value="P:mitochondrial L-ornithine transmembrane transport"/>
    <property type="evidence" value="ECO:0007669"/>
    <property type="project" value="TreeGrafter"/>
</dbReference>
<sequence length="302" mass="32366">MAEEFPYPEPPSKQRNDVAIELISGSVGGAAQVLVGQPLDTLKTRAQTAPAGKYKNTLDILAKTVKNEGPLALYKGMSPLLGVAAVNSLLFTAYGASRRIVSPYPDLSIAQVALAGSMAGAVNAVLASPVEMFKIRMQGQFGGKDDKKLGAVVRGMWRDFGFRHGIMRGYWVTVVREIPAYAGFYAGYETTKRAFQKRLGKDLPIWALLSSGAIGGVGYWLACYPLDVVKSRIQLAPTPPVRGGWASGGYIGRDLRAILAESGVAGLYRGLTPSLIRAVPAAASTFVAFELTRDYIVNHDLL</sequence>
<evidence type="ECO:0000313" key="12">
    <source>
        <dbReference type="Proteomes" id="UP001182556"/>
    </source>
</evidence>
<dbReference type="GO" id="GO:0000064">
    <property type="term" value="F:L-ornithine transmembrane transporter activity"/>
    <property type="evidence" value="ECO:0007669"/>
    <property type="project" value="TreeGrafter"/>
</dbReference>
<keyword evidence="3 10" id="KW-0813">Transport</keyword>
<evidence type="ECO:0000256" key="4">
    <source>
        <dbReference type="ARBA" id="ARBA00022692"/>
    </source>
</evidence>
<evidence type="ECO:0000256" key="1">
    <source>
        <dbReference type="ARBA" id="ARBA00004225"/>
    </source>
</evidence>
<keyword evidence="8 9" id="KW-0472">Membrane</keyword>
<dbReference type="PROSITE" id="PS50920">
    <property type="entry name" value="SOLCAR"/>
    <property type="match status" value="3"/>
</dbReference>
<organism evidence="11 12">
    <name type="scientific">Papiliotrema laurentii</name>
    <name type="common">Cryptococcus laurentii</name>
    <dbReference type="NCBI Taxonomy" id="5418"/>
    <lineage>
        <taxon>Eukaryota</taxon>
        <taxon>Fungi</taxon>
        <taxon>Dikarya</taxon>
        <taxon>Basidiomycota</taxon>
        <taxon>Agaricomycotina</taxon>
        <taxon>Tremellomycetes</taxon>
        <taxon>Tremellales</taxon>
        <taxon>Rhynchogastremaceae</taxon>
        <taxon>Papiliotrema</taxon>
    </lineage>
</organism>
<evidence type="ECO:0000256" key="10">
    <source>
        <dbReference type="RuleBase" id="RU000488"/>
    </source>
</evidence>
<dbReference type="SUPFAM" id="SSF103506">
    <property type="entry name" value="Mitochondrial carrier"/>
    <property type="match status" value="1"/>
</dbReference>
<evidence type="ECO:0000256" key="8">
    <source>
        <dbReference type="ARBA" id="ARBA00023136"/>
    </source>
</evidence>
<comment type="subcellular location">
    <subcellularLocation>
        <location evidence="1">Mitochondrion membrane</location>
        <topology evidence="1">Multi-pass membrane protein</topology>
    </subcellularLocation>
</comment>
<keyword evidence="4 9" id="KW-0812">Transmembrane</keyword>
<evidence type="ECO:0000256" key="7">
    <source>
        <dbReference type="ARBA" id="ARBA00023128"/>
    </source>
</evidence>
<dbReference type="PRINTS" id="PR00926">
    <property type="entry name" value="MITOCARRIER"/>
</dbReference>
<evidence type="ECO:0000256" key="2">
    <source>
        <dbReference type="ARBA" id="ARBA00006375"/>
    </source>
</evidence>
<evidence type="ECO:0000256" key="9">
    <source>
        <dbReference type="PROSITE-ProRule" id="PRU00282"/>
    </source>
</evidence>
<evidence type="ECO:0000256" key="3">
    <source>
        <dbReference type="ARBA" id="ARBA00022448"/>
    </source>
</evidence>
<dbReference type="InterPro" id="IPR018108">
    <property type="entry name" value="MCP_transmembrane"/>
</dbReference>
<feature type="repeat" description="Solcar" evidence="9">
    <location>
        <begin position="16"/>
        <end position="100"/>
    </location>
</feature>
<proteinExistence type="inferred from homology"/>
<gene>
    <name evidence="11" type="ORF">DB88DRAFT_494837</name>
</gene>
<dbReference type="GO" id="GO:0031966">
    <property type="term" value="C:mitochondrial membrane"/>
    <property type="evidence" value="ECO:0007669"/>
    <property type="project" value="UniProtKB-SubCell"/>
</dbReference>
<dbReference type="InterPro" id="IPR002067">
    <property type="entry name" value="MCP"/>
</dbReference>
<dbReference type="PANTHER" id="PTHR45624">
    <property type="entry name" value="MITOCHONDRIAL BASIC AMINO ACIDS TRANSPORTER-RELATED"/>
    <property type="match status" value="1"/>
</dbReference>
<name>A0AAD9FNL0_PAPLA</name>
<reference evidence="11" key="1">
    <citation type="submission" date="2023-02" db="EMBL/GenBank/DDBJ databases">
        <title>Identification and recombinant expression of a fungal hydrolase from Papiliotrema laurentii that hydrolyzes apple cutin and clears colloidal polyester polyurethane.</title>
        <authorList>
            <consortium name="DOE Joint Genome Institute"/>
            <person name="Roman V.A."/>
            <person name="Bojanowski C."/>
            <person name="Crable B.R."/>
            <person name="Wagner D.N."/>
            <person name="Hung C.S."/>
            <person name="Nadeau L.J."/>
            <person name="Schratz L."/>
            <person name="Haridas S."/>
            <person name="Pangilinan J."/>
            <person name="Lipzen A."/>
            <person name="Na H."/>
            <person name="Yan M."/>
            <person name="Ng V."/>
            <person name="Grigoriev I.V."/>
            <person name="Spatafora J.W."/>
            <person name="Barlow D."/>
            <person name="Biffinger J."/>
            <person name="Kelley-Loughnane N."/>
            <person name="Varaljay V.A."/>
            <person name="Crookes-Goodson W.J."/>
        </authorList>
    </citation>
    <scope>NUCLEOTIDE SEQUENCE</scope>
    <source>
        <strain evidence="11">5307AH</strain>
    </source>
</reference>
<feature type="repeat" description="Solcar" evidence="9">
    <location>
        <begin position="107"/>
        <end position="194"/>
    </location>
</feature>
<keyword evidence="12" id="KW-1185">Reference proteome</keyword>
<keyword evidence="6" id="KW-1133">Transmembrane helix</keyword>
<evidence type="ECO:0000256" key="6">
    <source>
        <dbReference type="ARBA" id="ARBA00022989"/>
    </source>
</evidence>
<evidence type="ECO:0000256" key="5">
    <source>
        <dbReference type="ARBA" id="ARBA00022737"/>
    </source>
</evidence>
<evidence type="ECO:0000313" key="11">
    <source>
        <dbReference type="EMBL" id="KAK1922376.1"/>
    </source>
</evidence>
<accession>A0AAD9FNL0</accession>
<dbReference type="PANTHER" id="PTHR45624:SF45">
    <property type="entry name" value="MITOCHONDRIAL CARRIER"/>
    <property type="match status" value="1"/>
</dbReference>
<dbReference type="AlphaFoldDB" id="A0AAD9FNL0"/>
<dbReference type="InterPro" id="IPR023395">
    <property type="entry name" value="MCP_dom_sf"/>
</dbReference>
<dbReference type="Proteomes" id="UP001182556">
    <property type="component" value="Unassembled WGS sequence"/>
</dbReference>
<dbReference type="Gene3D" id="1.50.40.10">
    <property type="entry name" value="Mitochondrial carrier domain"/>
    <property type="match status" value="2"/>
</dbReference>
<comment type="similarity">
    <text evidence="2 10">Belongs to the mitochondrial carrier (TC 2.A.29) family.</text>
</comment>
<keyword evidence="5" id="KW-0677">Repeat</keyword>
<comment type="caution">
    <text evidence="11">The sequence shown here is derived from an EMBL/GenBank/DDBJ whole genome shotgun (WGS) entry which is preliminary data.</text>
</comment>
<dbReference type="InterPro" id="IPR050567">
    <property type="entry name" value="Mitochondrial_Carrier"/>
</dbReference>
<feature type="repeat" description="Solcar" evidence="9">
    <location>
        <begin position="203"/>
        <end position="295"/>
    </location>
</feature>
<keyword evidence="7" id="KW-0496">Mitochondrion</keyword>
<protein>
    <submittedName>
        <fullName evidence="11">Mitochondrial ornithine transporter 1</fullName>
    </submittedName>
</protein>